<keyword evidence="2" id="KW-1185">Reference proteome</keyword>
<dbReference type="InterPro" id="IPR004195">
    <property type="entry name" value="Head_decoration_D"/>
</dbReference>
<proteinExistence type="predicted"/>
<dbReference type="Proteomes" id="UP000001556">
    <property type="component" value="Chromosome"/>
</dbReference>
<dbReference type="Pfam" id="PF02924">
    <property type="entry name" value="HDPD"/>
    <property type="match status" value="1"/>
</dbReference>
<gene>
    <name evidence="1" type="ordered locus">Dred_1206</name>
</gene>
<reference evidence="1 2" key="1">
    <citation type="submission" date="2007-03" db="EMBL/GenBank/DDBJ databases">
        <title>Complete sequence of Desulfotomaculum reducens MI-1.</title>
        <authorList>
            <consortium name="US DOE Joint Genome Institute"/>
            <person name="Copeland A."/>
            <person name="Lucas S."/>
            <person name="Lapidus A."/>
            <person name="Barry K."/>
            <person name="Detter J.C."/>
            <person name="Glavina del Rio T."/>
            <person name="Hammon N."/>
            <person name="Israni S."/>
            <person name="Dalin E."/>
            <person name="Tice H."/>
            <person name="Pitluck S."/>
            <person name="Sims D."/>
            <person name="Brettin T."/>
            <person name="Bruce D."/>
            <person name="Han C."/>
            <person name="Tapia R."/>
            <person name="Schmutz J."/>
            <person name="Larimer F."/>
            <person name="Land M."/>
            <person name="Hauser L."/>
            <person name="Kyrpides N."/>
            <person name="Kim E."/>
            <person name="Tebo B.M."/>
            <person name="Richardson P."/>
        </authorList>
    </citation>
    <scope>NUCLEOTIDE SEQUENCE [LARGE SCALE GENOMIC DNA]</scope>
    <source>
        <strain evidence="1 2">MI-1</strain>
    </source>
</reference>
<dbReference type="STRING" id="349161.Dred_1206"/>
<evidence type="ECO:0000313" key="2">
    <source>
        <dbReference type="Proteomes" id="UP000001556"/>
    </source>
</evidence>
<dbReference type="Gene3D" id="2.40.300.10">
    <property type="entry name" value="Head decoration protein D"/>
    <property type="match status" value="1"/>
</dbReference>
<evidence type="ECO:0000313" key="1">
    <source>
        <dbReference type="EMBL" id="ABO49740.1"/>
    </source>
</evidence>
<dbReference type="AlphaFoldDB" id="A4J3T7"/>
<sequence>MDLYTKAADSVNYDNLLAGTNVDIIKKSVTLKGAQGTVKRGTVLGIITASGLAVPVDSTVADGSQTADCVLADDVDTTAGDTVAVAYAAALLNRQALIFGGTDTAANHESRLRELGIYLRDNIPY</sequence>
<evidence type="ECO:0008006" key="3">
    <source>
        <dbReference type="Google" id="ProtNLM"/>
    </source>
</evidence>
<protein>
    <recommendedName>
        <fullName evidence="3">Head decoration protein</fullName>
    </recommendedName>
</protein>
<organism evidence="1 2">
    <name type="scientific">Desulforamulus reducens (strain ATCC BAA-1160 / DSM 100696 / MI-1)</name>
    <name type="common">Desulfotomaculum reducens</name>
    <dbReference type="NCBI Taxonomy" id="349161"/>
    <lineage>
        <taxon>Bacteria</taxon>
        <taxon>Bacillati</taxon>
        <taxon>Bacillota</taxon>
        <taxon>Clostridia</taxon>
        <taxon>Eubacteriales</taxon>
        <taxon>Peptococcaceae</taxon>
        <taxon>Desulforamulus</taxon>
    </lineage>
</organism>
<dbReference type="OrthoDB" id="1955632at2"/>
<accession>A4J3T7</accession>
<dbReference type="KEGG" id="drm:Dred_1206"/>
<dbReference type="EMBL" id="CP000612">
    <property type="protein sequence ID" value="ABO49740.1"/>
    <property type="molecule type" value="Genomic_DNA"/>
</dbReference>
<dbReference type="RefSeq" id="WP_011877566.1">
    <property type="nucleotide sequence ID" value="NC_009253.1"/>
</dbReference>
<name>A4J3T7_DESRM</name>
<dbReference type="HOGENOM" id="CLU_134299_1_1_9"/>
<dbReference type="eggNOG" id="ENOG5032ZP7">
    <property type="taxonomic scope" value="Bacteria"/>
</dbReference>